<name>A0A840IHN4_9ACTN</name>
<dbReference type="AlphaFoldDB" id="A0A840IHN4"/>
<feature type="compositionally biased region" description="Gly residues" evidence="1">
    <location>
        <begin position="52"/>
        <end position="64"/>
    </location>
</feature>
<feature type="region of interest" description="Disordered" evidence="1">
    <location>
        <begin position="29"/>
        <end position="65"/>
    </location>
</feature>
<protein>
    <submittedName>
        <fullName evidence="2">Uncharacterized protein</fullName>
    </submittedName>
</protein>
<evidence type="ECO:0000256" key="1">
    <source>
        <dbReference type="SAM" id="MobiDB-lite"/>
    </source>
</evidence>
<dbReference type="RefSeq" id="WP_183344521.1">
    <property type="nucleotide sequence ID" value="NZ_JACHNU010000007.1"/>
</dbReference>
<dbReference type="EMBL" id="JACHNU010000007">
    <property type="protein sequence ID" value="MBB4664462.1"/>
    <property type="molecule type" value="Genomic_DNA"/>
</dbReference>
<feature type="compositionally biased region" description="Basic and acidic residues" evidence="1">
    <location>
        <begin position="116"/>
        <end position="134"/>
    </location>
</feature>
<accession>A0A840IHN4</accession>
<organism evidence="2 3">
    <name type="scientific">Conexibacter arvalis</name>
    <dbReference type="NCBI Taxonomy" id="912552"/>
    <lineage>
        <taxon>Bacteria</taxon>
        <taxon>Bacillati</taxon>
        <taxon>Actinomycetota</taxon>
        <taxon>Thermoleophilia</taxon>
        <taxon>Solirubrobacterales</taxon>
        <taxon>Conexibacteraceae</taxon>
        <taxon>Conexibacter</taxon>
    </lineage>
</organism>
<evidence type="ECO:0000313" key="2">
    <source>
        <dbReference type="EMBL" id="MBB4664462.1"/>
    </source>
</evidence>
<reference evidence="2 3" key="1">
    <citation type="submission" date="2020-08" db="EMBL/GenBank/DDBJ databases">
        <title>Genomic Encyclopedia of Archaeal and Bacterial Type Strains, Phase II (KMG-II): from individual species to whole genera.</title>
        <authorList>
            <person name="Goeker M."/>
        </authorList>
    </citation>
    <scope>NUCLEOTIDE SEQUENCE [LARGE SCALE GENOMIC DNA]</scope>
    <source>
        <strain evidence="2 3">DSM 23288</strain>
    </source>
</reference>
<proteinExistence type="predicted"/>
<feature type="region of interest" description="Disordered" evidence="1">
    <location>
        <begin position="115"/>
        <end position="161"/>
    </location>
</feature>
<comment type="caution">
    <text evidence="2">The sequence shown here is derived from an EMBL/GenBank/DDBJ whole genome shotgun (WGS) entry which is preliminary data.</text>
</comment>
<evidence type="ECO:0000313" key="3">
    <source>
        <dbReference type="Proteomes" id="UP000585272"/>
    </source>
</evidence>
<dbReference type="Proteomes" id="UP000585272">
    <property type="component" value="Unassembled WGS sequence"/>
</dbReference>
<sequence length="161" mass="17214">MRLRRRVRSRHASLLRGRSVRMRLRRRVRSRHASLLRGRSGGRGRLDRRNSSGGGRGRVGLGRGGLRRGSRRCLLGRLGDGNLGGLRGCVGGRGGLCGGARCDGLGDALVAAGGERAGRGRDDRGGGRQRDHRAANPAANAGRMRLGGDQAFVHGKAQRWP</sequence>
<keyword evidence="3" id="KW-1185">Reference proteome</keyword>
<gene>
    <name evidence="2" type="ORF">BDZ31_004073</name>
</gene>